<protein>
    <submittedName>
        <fullName evidence="6">4Fe-4S dicluster domain-containing protein</fullName>
    </submittedName>
</protein>
<organism evidence="6">
    <name type="scientific">Turicibacter sanguinis</name>
    <dbReference type="NCBI Taxonomy" id="154288"/>
    <lineage>
        <taxon>Bacteria</taxon>
        <taxon>Bacillati</taxon>
        <taxon>Bacillota</taxon>
        <taxon>Erysipelotrichia</taxon>
        <taxon>Erysipelotrichales</taxon>
        <taxon>Turicibacteraceae</taxon>
        <taxon>Turicibacter</taxon>
    </lineage>
</organism>
<feature type="domain" description="4Fe-4S ferredoxin-type" evidence="4">
    <location>
        <begin position="289"/>
        <end position="318"/>
    </location>
</feature>
<dbReference type="GO" id="GO:0051536">
    <property type="term" value="F:iron-sulfur cluster binding"/>
    <property type="evidence" value="ECO:0007669"/>
    <property type="project" value="UniProtKB-KW"/>
</dbReference>
<sequence>MEGSEDVSHLVAKDAYKSLEERINKYPQGAPKSETLNEILKLLFSEREADLVSKLPVRPFNSARASKAWKLPLDETEKILEELASRAILLDMETKEDRLFMLPPPMAGFFEFSLMRIGKNVNQKALAELYYQYLNVEEDFVKDLFYSTDTKLGRVYVNESVLSRENTVSILDYERASHIIKSASHIALGDCYCRHKMLHMNQACNAPLDVCLTFGGAAQSLIKYGYAREIDASECLDVLERSYEYKLVQCGENVQNNPTFICNCCGCCCEALLAAKKFGNLHPVETTNFIPSINHETCVKCGRCLRDCPIDAISKVKVDEGKSTERFEYQVNEEVCLGCGVCVRACFNKSIMLKNRGKRVITPVNSVHRVVLQAIEKGQLQDLIFDNQAFGSHRAMAAILQAILNLPPLKQAMASEQMKSKYLAKLLK</sequence>
<evidence type="ECO:0000256" key="3">
    <source>
        <dbReference type="ARBA" id="ARBA00023014"/>
    </source>
</evidence>
<evidence type="ECO:0000313" key="5">
    <source>
        <dbReference type="EMBL" id="MTK20419.1"/>
    </source>
</evidence>
<dbReference type="Gene3D" id="3.30.70.20">
    <property type="match status" value="1"/>
</dbReference>
<dbReference type="EMBL" id="WMQV01000034">
    <property type="protein sequence ID" value="MTL95177.1"/>
    <property type="molecule type" value="Genomic_DNA"/>
</dbReference>
<dbReference type="Pfam" id="PF12838">
    <property type="entry name" value="Fer4_7"/>
    <property type="match status" value="1"/>
</dbReference>
<dbReference type="PROSITE" id="PS00198">
    <property type="entry name" value="4FE4S_FER_1"/>
    <property type="match status" value="1"/>
</dbReference>
<evidence type="ECO:0000256" key="2">
    <source>
        <dbReference type="ARBA" id="ARBA00023004"/>
    </source>
</evidence>
<dbReference type="AlphaFoldDB" id="A0A6G2CEW6"/>
<gene>
    <name evidence="6" type="ORF">GMA64_11615</name>
    <name evidence="5" type="ORF">GMA92_03060</name>
</gene>
<accession>A0A6G2CEW6</accession>
<keyword evidence="3" id="KW-0411">Iron-sulfur</keyword>
<dbReference type="SUPFAM" id="SSF54862">
    <property type="entry name" value="4Fe-4S ferredoxins"/>
    <property type="match status" value="1"/>
</dbReference>
<evidence type="ECO:0000259" key="4">
    <source>
        <dbReference type="PROSITE" id="PS51379"/>
    </source>
</evidence>
<dbReference type="InterPro" id="IPR017900">
    <property type="entry name" value="4Fe4S_Fe_S_CS"/>
</dbReference>
<feature type="domain" description="4Fe-4S ferredoxin-type" evidence="4">
    <location>
        <begin position="327"/>
        <end position="356"/>
    </location>
</feature>
<keyword evidence="2" id="KW-0408">Iron</keyword>
<keyword evidence="1" id="KW-0479">Metal-binding</keyword>
<reference evidence="6 7" key="1">
    <citation type="journal article" date="2019" name="Nat. Med.">
        <title>A library of human gut bacterial isolates paired with longitudinal multiomics data enables mechanistic microbiome research.</title>
        <authorList>
            <person name="Poyet M."/>
            <person name="Groussin M."/>
            <person name="Gibbons S.M."/>
            <person name="Avila-Pacheco J."/>
            <person name="Jiang X."/>
            <person name="Kearney S.M."/>
            <person name="Perrotta A.R."/>
            <person name="Berdy B."/>
            <person name="Zhao S."/>
            <person name="Lieberman T.D."/>
            <person name="Swanson P.K."/>
            <person name="Smith M."/>
            <person name="Roesemann S."/>
            <person name="Alexander J.E."/>
            <person name="Rich S.A."/>
            <person name="Livny J."/>
            <person name="Vlamakis H."/>
            <person name="Clish C."/>
            <person name="Bullock K."/>
            <person name="Deik A."/>
            <person name="Scott J."/>
            <person name="Pierce K.A."/>
            <person name="Xavier R.J."/>
            <person name="Alm E.J."/>
        </authorList>
    </citation>
    <scope>NUCLEOTIDE SEQUENCE</scope>
    <source>
        <strain evidence="6">BIOML-A179</strain>
        <strain evidence="5 7">BIOML-A198</strain>
    </source>
</reference>
<dbReference type="InterPro" id="IPR017896">
    <property type="entry name" value="4Fe4S_Fe-S-bd"/>
</dbReference>
<evidence type="ECO:0000313" key="6">
    <source>
        <dbReference type="EMBL" id="MTL95177.1"/>
    </source>
</evidence>
<dbReference type="OrthoDB" id="9803397at2"/>
<dbReference type="Proteomes" id="UP000487649">
    <property type="component" value="Unassembled WGS sequence"/>
</dbReference>
<dbReference type="GO" id="GO:0046872">
    <property type="term" value="F:metal ion binding"/>
    <property type="evidence" value="ECO:0007669"/>
    <property type="project" value="UniProtKB-KW"/>
</dbReference>
<dbReference type="EMBL" id="WMQE01000004">
    <property type="protein sequence ID" value="MTK20419.1"/>
    <property type="molecule type" value="Genomic_DNA"/>
</dbReference>
<name>A0A6G2CEW6_9FIRM</name>
<evidence type="ECO:0000313" key="7">
    <source>
        <dbReference type="Proteomes" id="UP000487649"/>
    </source>
</evidence>
<comment type="caution">
    <text evidence="6">The sequence shown here is derived from an EMBL/GenBank/DDBJ whole genome shotgun (WGS) entry which is preliminary data.</text>
</comment>
<dbReference type="PROSITE" id="PS51379">
    <property type="entry name" value="4FE4S_FER_2"/>
    <property type="match status" value="2"/>
</dbReference>
<proteinExistence type="predicted"/>
<evidence type="ECO:0000256" key="1">
    <source>
        <dbReference type="ARBA" id="ARBA00022723"/>
    </source>
</evidence>